<dbReference type="Pfam" id="PF04191">
    <property type="entry name" value="PEMT"/>
    <property type="match status" value="1"/>
</dbReference>
<keyword evidence="7" id="KW-1185">Reference proteome</keyword>
<dbReference type="Gene3D" id="1.20.120.1630">
    <property type="match status" value="1"/>
</dbReference>
<feature type="transmembrane region" description="Helical" evidence="5">
    <location>
        <begin position="45"/>
        <end position="67"/>
    </location>
</feature>
<sequence length="207" mass="21696">MAGILTTTMSTTLLAVGLAGGAAQIGLTGWAAIDGSRRPWPPDQISGQFGLYWLLVMAMAGSFFGLIGTTAGSLYPVGIVSVAGGGAFLLGAALNVLTADEFDGPEEILGLEWRHHASGPFQFSRNPEVLGHVGAVAGLAVATGSWQAMVVAGAIVGWFTLKPLAEEPVLADRYGEQYERYRTQVNRYVDWTGLSGAFGSCQNDCPE</sequence>
<comment type="subcellular location">
    <subcellularLocation>
        <location evidence="1">Endomembrane system</location>
        <topology evidence="1">Multi-pass membrane protein</topology>
    </subcellularLocation>
</comment>
<reference evidence="6 7" key="1">
    <citation type="submission" date="2020-11" db="EMBL/GenBank/DDBJ databases">
        <title>Carbohydrate-dependent, anaerobic sulfur respiration: A novel catabolism in halophilic archaea.</title>
        <authorList>
            <person name="Sorokin D.Y."/>
            <person name="Messina E."/>
            <person name="Smedile F."/>
            <person name="La Cono V."/>
            <person name="Hallsworth J.E."/>
            <person name="Yakimov M.M."/>
        </authorList>
    </citation>
    <scope>NUCLEOTIDE SEQUENCE [LARGE SCALE GENOMIC DNA]</scope>
    <source>
        <strain evidence="6 7">HSR-Est</strain>
    </source>
</reference>
<protein>
    <recommendedName>
        <fullName evidence="8">Isoprenylcysteine carboxylmethyltransferase family protein</fullName>
    </recommendedName>
</protein>
<accession>A0A897NI52</accession>
<feature type="transmembrane region" description="Helical" evidence="5">
    <location>
        <begin position="12"/>
        <end position="33"/>
    </location>
</feature>
<name>A0A897NI52_9EURY</name>
<evidence type="ECO:0000313" key="7">
    <source>
        <dbReference type="Proteomes" id="UP000663292"/>
    </source>
</evidence>
<keyword evidence="2 5" id="KW-0812">Transmembrane</keyword>
<feature type="transmembrane region" description="Helical" evidence="5">
    <location>
        <begin position="135"/>
        <end position="161"/>
    </location>
</feature>
<feature type="transmembrane region" description="Helical" evidence="5">
    <location>
        <begin position="74"/>
        <end position="97"/>
    </location>
</feature>
<evidence type="ECO:0000256" key="5">
    <source>
        <dbReference type="SAM" id="Phobius"/>
    </source>
</evidence>
<dbReference type="AlphaFoldDB" id="A0A897NI52"/>
<proteinExistence type="predicted"/>
<evidence type="ECO:0000256" key="3">
    <source>
        <dbReference type="ARBA" id="ARBA00022989"/>
    </source>
</evidence>
<keyword evidence="4 5" id="KW-0472">Membrane</keyword>
<evidence type="ECO:0000256" key="4">
    <source>
        <dbReference type="ARBA" id="ARBA00023136"/>
    </source>
</evidence>
<evidence type="ECO:0000256" key="2">
    <source>
        <dbReference type="ARBA" id="ARBA00022692"/>
    </source>
</evidence>
<gene>
    <name evidence="6" type="primary">sTE14</name>
    <name evidence="6" type="ORF">HSEST_0563</name>
</gene>
<dbReference type="Proteomes" id="UP000663292">
    <property type="component" value="Chromosome"/>
</dbReference>
<keyword evidence="3 5" id="KW-1133">Transmembrane helix</keyword>
<evidence type="ECO:0000313" key="6">
    <source>
        <dbReference type="EMBL" id="QSG14110.1"/>
    </source>
</evidence>
<evidence type="ECO:0000256" key="1">
    <source>
        <dbReference type="ARBA" id="ARBA00004127"/>
    </source>
</evidence>
<organism evidence="6 7">
    <name type="scientific">Halapricum desulfuricans</name>
    <dbReference type="NCBI Taxonomy" id="2841257"/>
    <lineage>
        <taxon>Archaea</taxon>
        <taxon>Methanobacteriati</taxon>
        <taxon>Methanobacteriota</taxon>
        <taxon>Stenosarchaea group</taxon>
        <taxon>Halobacteria</taxon>
        <taxon>Halobacteriales</taxon>
        <taxon>Haloarculaceae</taxon>
        <taxon>Halapricum</taxon>
    </lineage>
</organism>
<dbReference type="EMBL" id="CP064791">
    <property type="protein sequence ID" value="QSG14110.1"/>
    <property type="molecule type" value="Genomic_DNA"/>
</dbReference>
<dbReference type="GO" id="GO:0012505">
    <property type="term" value="C:endomembrane system"/>
    <property type="evidence" value="ECO:0007669"/>
    <property type="project" value="UniProtKB-SubCell"/>
</dbReference>
<dbReference type="InterPro" id="IPR007318">
    <property type="entry name" value="Phopholipid_MeTrfase"/>
</dbReference>
<evidence type="ECO:0008006" key="8">
    <source>
        <dbReference type="Google" id="ProtNLM"/>
    </source>
</evidence>